<feature type="non-terminal residue" evidence="1">
    <location>
        <position position="136"/>
    </location>
</feature>
<name>A0A699SNW7_TANCI</name>
<dbReference type="SUPFAM" id="SSF53706">
    <property type="entry name" value="Formate dehydrogenase/DMSO reductase, domains 1-3"/>
    <property type="match status" value="1"/>
</dbReference>
<dbReference type="AlphaFoldDB" id="A0A699SNW7"/>
<gene>
    <name evidence="1" type="ORF">Tci_871524</name>
</gene>
<organism evidence="1">
    <name type="scientific">Tanacetum cinerariifolium</name>
    <name type="common">Dalmatian daisy</name>
    <name type="synonym">Chrysanthemum cinerariifolium</name>
    <dbReference type="NCBI Taxonomy" id="118510"/>
    <lineage>
        <taxon>Eukaryota</taxon>
        <taxon>Viridiplantae</taxon>
        <taxon>Streptophyta</taxon>
        <taxon>Embryophyta</taxon>
        <taxon>Tracheophyta</taxon>
        <taxon>Spermatophyta</taxon>
        <taxon>Magnoliopsida</taxon>
        <taxon>eudicotyledons</taxon>
        <taxon>Gunneridae</taxon>
        <taxon>Pentapetalae</taxon>
        <taxon>asterids</taxon>
        <taxon>campanulids</taxon>
        <taxon>Asterales</taxon>
        <taxon>Asteraceae</taxon>
        <taxon>Asteroideae</taxon>
        <taxon>Anthemideae</taxon>
        <taxon>Anthemidinae</taxon>
        <taxon>Tanacetum</taxon>
    </lineage>
</organism>
<dbReference type="EMBL" id="BKCJ011179352">
    <property type="protein sequence ID" value="GFC99554.1"/>
    <property type="molecule type" value="Genomic_DNA"/>
</dbReference>
<sequence length="136" mass="15012">MLESPGRVFQLNGATIRYPDIGLVYLVADTANPQNFNHLRAAWASPETVVCHASSWTPTSRFADIVCATEWIAHLSQRALKERTPGNRALKETAESFERFLSAPETYPLKTPSGKVELFSKTIADFGYQDCGGHPA</sequence>
<dbReference type="Gene3D" id="3.40.50.740">
    <property type="match status" value="1"/>
</dbReference>
<accession>A0A699SNW7</accession>
<proteinExistence type="predicted"/>
<evidence type="ECO:0000313" key="1">
    <source>
        <dbReference type="EMBL" id="GFC99554.1"/>
    </source>
</evidence>
<protein>
    <submittedName>
        <fullName evidence="1">Uncharacterized protein</fullName>
    </submittedName>
</protein>
<comment type="caution">
    <text evidence="1">The sequence shown here is derived from an EMBL/GenBank/DDBJ whole genome shotgun (WGS) entry which is preliminary data.</text>
</comment>
<reference evidence="1" key="1">
    <citation type="journal article" date="2019" name="Sci. Rep.">
        <title>Draft genome of Tanacetum cinerariifolium, the natural source of mosquito coil.</title>
        <authorList>
            <person name="Yamashiro T."/>
            <person name="Shiraishi A."/>
            <person name="Satake H."/>
            <person name="Nakayama K."/>
        </authorList>
    </citation>
    <scope>NUCLEOTIDE SEQUENCE</scope>
</reference>